<gene>
    <name evidence="4" type="ORF">H2C83_05805</name>
</gene>
<dbReference type="SMART" id="SM00530">
    <property type="entry name" value="HTH_XRE"/>
    <property type="match status" value="1"/>
</dbReference>
<dbReference type="InterPro" id="IPR053163">
    <property type="entry name" value="HTH-type_regulator_Rgg"/>
</dbReference>
<evidence type="ECO:0000256" key="2">
    <source>
        <dbReference type="SAM" id="Coils"/>
    </source>
</evidence>
<dbReference type="PROSITE" id="PS50943">
    <property type="entry name" value="HTH_CROC1"/>
    <property type="match status" value="1"/>
</dbReference>
<dbReference type="Pfam" id="PF13181">
    <property type="entry name" value="TPR_8"/>
    <property type="match status" value="2"/>
</dbReference>
<dbReference type="SMART" id="SM00028">
    <property type="entry name" value="TPR"/>
    <property type="match status" value="6"/>
</dbReference>
<feature type="domain" description="HTH cro/C1-type" evidence="3">
    <location>
        <begin position="15"/>
        <end position="70"/>
    </location>
</feature>
<dbReference type="InterPro" id="IPR010982">
    <property type="entry name" value="Lambda_DNA-bd_dom_sf"/>
</dbReference>
<dbReference type="SUPFAM" id="SSF48452">
    <property type="entry name" value="TPR-like"/>
    <property type="match status" value="2"/>
</dbReference>
<dbReference type="PROSITE" id="PS50005">
    <property type="entry name" value="TPR"/>
    <property type="match status" value="1"/>
</dbReference>
<dbReference type="InterPro" id="IPR019734">
    <property type="entry name" value="TPR_rpt"/>
</dbReference>
<dbReference type="Pfam" id="PF13374">
    <property type="entry name" value="TPR_10"/>
    <property type="match status" value="1"/>
</dbReference>
<dbReference type="InterPro" id="IPR001387">
    <property type="entry name" value="Cro/C1-type_HTH"/>
</dbReference>
<dbReference type="Gene3D" id="1.10.260.40">
    <property type="entry name" value="lambda repressor-like DNA-binding domains"/>
    <property type="match status" value="1"/>
</dbReference>
<dbReference type="Proteomes" id="UP000538292">
    <property type="component" value="Unassembled WGS sequence"/>
</dbReference>
<feature type="coiled-coil region" evidence="2">
    <location>
        <begin position="216"/>
        <end position="243"/>
    </location>
</feature>
<reference evidence="4 5" key="1">
    <citation type="submission" date="2020-07" db="EMBL/GenBank/DDBJ databases">
        <title>Thermoactinomyces phylogeny.</title>
        <authorList>
            <person name="Dunlap C."/>
        </authorList>
    </citation>
    <scope>NUCLEOTIDE SEQUENCE [LARGE SCALE GENOMIC DNA]</scope>
    <source>
        <strain evidence="4 5">AMNI-1</strain>
    </source>
</reference>
<keyword evidence="2" id="KW-0175">Coiled coil</keyword>
<keyword evidence="1" id="KW-0802">TPR repeat</keyword>
<dbReference type="GO" id="GO:0003677">
    <property type="term" value="F:DNA binding"/>
    <property type="evidence" value="ECO:0007669"/>
    <property type="project" value="InterPro"/>
</dbReference>
<dbReference type="AlphaFoldDB" id="A0A7W1XRD4"/>
<name>A0A7W1XRD4_9BACL</name>
<comment type="caution">
    <text evidence="4">The sequence shown here is derived from an EMBL/GenBank/DDBJ whole genome shotgun (WGS) entry which is preliminary data.</text>
</comment>
<proteinExistence type="predicted"/>
<feature type="repeat" description="TPR" evidence="1">
    <location>
        <begin position="375"/>
        <end position="408"/>
    </location>
</feature>
<sequence>MSDVRVDRVAFGKFIRQQRKERNLRQKDLVDDFLTQPVLSTIENGKGQVSEKKLRYVLKKLGIEKDLSHFYAKDEEEDKEEKNEELQLRLIAIENIIDLVSPDLGLEQLRELGIAEDNPLSVSVHYLKGKCYIGKKKWKKAHRHFFDVIYLIEQKYPNMAVTNLKSASYSELSFIEYAQNHYAQALRYAQQALECFLEDGKRKYCKEIILVSKAIYLEKLNRLEDAQNTLNQLENVHNCKARSLHTSCISKEASLNMYDIRSSILAKTKMHSQAIKYALKGIELARIDKMTDRLFELWVTLGSIYMENDQLNLAFICLDTALKLEKKVSSQALLAYVYIQLGILHEKRKQTGKAHQLALEAIKLCRNSNNAYRECESLILLGNCYFQQNQNDQAFQTMKSALEIAKKHSFTDLRNKLNLIIGTRLNKLGDPHAHTFVLDFLHSYVKTIEGGDEEMPVNIRAAGEPPNT</sequence>
<dbReference type="EMBL" id="JACEOL010000018">
    <property type="protein sequence ID" value="MBA4601844.1"/>
    <property type="molecule type" value="Genomic_DNA"/>
</dbReference>
<evidence type="ECO:0000256" key="1">
    <source>
        <dbReference type="PROSITE-ProRule" id="PRU00339"/>
    </source>
</evidence>
<evidence type="ECO:0000313" key="4">
    <source>
        <dbReference type="EMBL" id="MBA4601844.1"/>
    </source>
</evidence>
<dbReference type="Gene3D" id="1.25.40.10">
    <property type="entry name" value="Tetratricopeptide repeat domain"/>
    <property type="match status" value="2"/>
</dbReference>
<dbReference type="RefSeq" id="WP_181738746.1">
    <property type="nucleotide sequence ID" value="NZ_JACEOL010000018.1"/>
</dbReference>
<dbReference type="SUPFAM" id="SSF47413">
    <property type="entry name" value="lambda repressor-like DNA-binding domains"/>
    <property type="match status" value="1"/>
</dbReference>
<keyword evidence="5" id="KW-1185">Reference proteome</keyword>
<evidence type="ECO:0000313" key="5">
    <source>
        <dbReference type="Proteomes" id="UP000538292"/>
    </source>
</evidence>
<organism evidence="4 5">
    <name type="scientific">Thermoactinomyces mirandus</name>
    <dbReference type="NCBI Taxonomy" id="2756294"/>
    <lineage>
        <taxon>Bacteria</taxon>
        <taxon>Bacillati</taxon>
        <taxon>Bacillota</taxon>
        <taxon>Bacilli</taxon>
        <taxon>Bacillales</taxon>
        <taxon>Thermoactinomycetaceae</taxon>
        <taxon>Thermoactinomyces</taxon>
    </lineage>
</organism>
<accession>A0A7W1XRD4</accession>
<dbReference type="InterPro" id="IPR011990">
    <property type="entry name" value="TPR-like_helical_dom_sf"/>
</dbReference>
<evidence type="ECO:0000259" key="3">
    <source>
        <dbReference type="PROSITE" id="PS50943"/>
    </source>
</evidence>
<protein>
    <recommendedName>
        <fullName evidence="3">HTH cro/C1-type domain-containing protein</fullName>
    </recommendedName>
</protein>
<dbReference type="CDD" id="cd00093">
    <property type="entry name" value="HTH_XRE"/>
    <property type="match status" value="1"/>
</dbReference>
<dbReference type="PANTHER" id="PTHR37038">
    <property type="entry name" value="TRANSCRIPTIONAL REGULATOR-RELATED"/>
    <property type="match status" value="1"/>
</dbReference>